<reference evidence="1" key="1">
    <citation type="journal article" date="2014" name="Int. J. Syst. Evol. Microbiol.">
        <title>Complete genome sequence of Corynebacterium casei LMG S-19264T (=DSM 44701T), isolated from a smear-ripened cheese.</title>
        <authorList>
            <consortium name="US DOE Joint Genome Institute (JGI-PGF)"/>
            <person name="Walter F."/>
            <person name="Albersmeier A."/>
            <person name="Kalinowski J."/>
            <person name="Ruckert C."/>
        </authorList>
    </citation>
    <scope>NUCLEOTIDE SEQUENCE</scope>
    <source>
        <strain evidence="1">VKM Ac-1069</strain>
    </source>
</reference>
<keyword evidence="2" id="KW-1185">Reference proteome</keyword>
<protein>
    <submittedName>
        <fullName evidence="1">Uncharacterized protein</fullName>
    </submittedName>
</protein>
<accession>A0A9W6P028</accession>
<evidence type="ECO:0000313" key="2">
    <source>
        <dbReference type="Proteomes" id="UP001143463"/>
    </source>
</evidence>
<proteinExistence type="predicted"/>
<evidence type="ECO:0000313" key="1">
    <source>
        <dbReference type="EMBL" id="GLL15356.1"/>
    </source>
</evidence>
<organism evidence="1 2">
    <name type="scientific">Pseudonocardia halophobica</name>
    <dbReference type="NCBI Taxonomy" id="29401"/>
    <lineage>
        <taxon>Bacteria</taxon>
        <taxon>Bacillati</taxon>
        <taxon>Actinomycetota</taxon>
        <taxon>Actinomycetes</taxon>
        <taxon>Pseudonocardiales</taxon>
        <taxon>Pseudonocardiaceae</taxon>
        <taxon>Pseudonocardia</taxon>
    </lineage>
</organism>
<dbReference type="Proteomes" id="UP001143463">
    <property type="component" value="Unassembled WGS sequence"/>
</dbReference>
<sequence length="49" mass="5255">MERSTAPAAGWSPTEGDRMTHVLSMGRMKPSPAETLRFLADGTLVTPVP</sequence>
<name>A0A9W6P028_9PSEU</name>
<dbReference type="AlphaFoldDB" id="A0A9W6P028"/>
<gene>
    <name evidence="1" type="ORF">GCM10017577_65060</name>
</gene>
<comment type="caution">
    <text evidence="1">The sequence shown here is derived from an EMBL/GenBank/DDBJ whole genome shotgun (WGS) entry which is preliminary data.</text>
</comment>
<dbReference type="EMBL" id="BSFQ01000045">
    <property type="protein sequence ID" value="GLL15356.1"/>
    <property type="molecule type" value="Genomic_DNA"/>
</dbReference>
<reference evidence="1" key="2">
    <citation type="submission" date="2023-01" db="EMBL/GenBank/DDBJ databases">
        <authorList>
            <person name="Sun Q."/>
            <person name="Evtushenko L."/>
        </authorList>
    </citation>
    <scope>NUCLEOTIDE SEQUENCE</scope>
    <source>
        <strain evidence="1">VKM Ac-1069</strain>
    </source>
</reference>